<dbReference type="SUPFAM" id="SSF53850">
    <property type="entry name" value="Periplasmic binding protein-like II"/>
    <property type="match status" value="1"/>
</dbReference>
<comment type="similarity">
    <text evidence="1 4">Belongs to the PstS family.</text>
</comment>
<dbReference type="RefSeq" id="WP_190361427.1">
    <property type="nucleotide sequence ID" value="NZ_CP138348.1"/>
</dbReference>
<evidence type="ECO:0000313" key="6">
    <source>
        <dbReference type="EMBL" id="WPF89003.1"/>
    </source>
</evidence>
<sequence length="342" mass="36781">MTDFQIRRRDFLYGLAGLSGSVIASQLPFESASAQAMRLNGAGASFPAPLYQRWFVEYNKVNRNVQVNYQSVGSGAGVQQFMGGTVDFGASDVAMKDEEISKVSRGVVLLPVTAGSIVMAYNNKDVGTLKLSRQQLVDVLLGKIKDWKQLGASKSKPIRVVYRSDGSGTTGVFTKHLSAISSEWKSKVGEGKSVQWPVGVGAKGNEGVTATVMQTDGAIGYVEYGFAKNNNLKTAQLQNKAGKYITPTLQNASISLSQVALPANLRAFIPDPSGDGSYPIVSYSWILAYKKYPDAKKAAALKNVLKWCVSKTGGQKYSEQLGYVALPDNVIQKVTQAINTIA</sequence>
<gene>
    <name evidence="6" type="primary">pstS</name>
    <name evidence="6" type="ORF">SAY89_01645</name>
</gene>
<dbReference type="GO" id="GO:0035435">
    <property type="term" value="P:phosphate ion transmembrane transport"/>
    <property type="evidence" value="ECO:0007669"/>
    <property type="project" value="InterPro"/>
</dbReference>
<evidence type="ECO:0000256" key="3">
    <source>
        <dbReference type="ARBA" id="ARBA00022592"/>
    </source>
</evidence>
<dbReference type="PANTHER" id="PTHR42996:SF1">
    <property type="entry name" value="PHOSPHATE-BINDING PROTEIN PSTS"/>
    <property type="match status" value="1"/>
</dbReference>
<evidence type="ECO:0000259" key="5">
    <source>
        <dbReference type="Pfam" id="PF12849"/>
    </source>
</evidence>
<dbReference type="InterPro" id="IPR050962">
    <property type="entry name" value="Phosphate-bind_PstS"/>
</dbReference>
<proteinExistence type="inferred from homology"/>
<name>A0AAF1C2S9_9CHRO</name>
<dbReference type="InterPro" id="IPR005673">
    <property type="entry name" value="ABC_phos-bd_PstS"/>
</dbReference>
<keyword evidence="2 4" id="KW-0813">Transport</keyword>
<dbReference type="PIRSF" id="PIRSF002756">
    <property type="entry name" value="PstS"/>
    <property type="match status" value="1"/>
</dbReference>
<dbReference type="AlphaFoldDB" id="A0AAF1C2S9"/>
<keyword evidence="3 4" id="KW-0592">Phosphate transport</keyword>
<protein>
    <recommendedName>
        <fullName evidence="4">Phosphate-binding protein</fullName>
    </recommendedName>
</protein>
<evidence type="ECO:0000256" key="1">
    <source>
        <dbReference type="ARBA" id="ARBA00008725"/>
    </source>
</evidence>
<accession>A0AAF1C2S9</accession>
<dbReference type="Gene3D" id="3.40.190.10">
    <property type="entry name" value="Periplasmic binding protein-like II"/>
    <property type="match status" value="2"/>
</dbReference>
<dbReference type="CDD" id="cd13565">
    <property type="entry name" value="PBP2_PstS"/>
    <property type="match status" value="1"/>
</dbReference>
<organism evidence="6">
    <name type="scientific">Cyanobacterium aponinum AL20115</name>
    <dbReference type="NCBI Taxonomy" id="3090662"/>
    <lineage>
        <taxon>Bacteria</taxon>
        <taxon>Bacillati</taxon>
        <taxon>Cyanobacteriota</taxon>
        <taxon>Cyanophyceae</taxon>
        <taxon>Oscillatoriophycideae</taxon>
        <taxon>Chroococcales</taxon>
        <taxon>Geminocystaceae</taxon>
        <taxon>Cyanobacterium</taxon>
    </lineage>
</organism>
<dbReference type="GO" id="GO:0042301">
    <property type="term" value="F:phosphate ion binding"/>
    <property type="evidence" value="ECO:0007669"/>
    <property type="project" value="InterPro"/>
</dbReference>
<evidence type="ECO:0000256" key="4">
    <source>
        <dbReference type="PIRNR" id="PIRNR002756"/>
    </source>
</evidence>
<dbReference type="GO" id="GO:0043190">
    <property type="term" value="C:ATP-binding cassette (ABC) transporter complex"/>
    <property type="evidence" value="ECO:0007669"/>
    <property type="project" value="InterPro"/>
</dbReference>
<dbReference type="InterPro" id="IPR024370">
    <property type="entry name" value="PBP_domain"/>
</dbReference>
<dbReference type="EMBL" id="CP138348">
    <property type="protein sequence ID" value="WPF89003.1"/>
    <property type="molecule type" value="Genomic_DNA"/>
</dbReference>
<dbReference type="InterPro" id="IPR006311">
    <property type="entry name" value="TAT_signal"/>
</dbReference>
<dbReference type="NCBIfam" id="TIGR00975">
    <property type="entry name" value="3a0107s03"/>
    <property type="match status" value="1"/>
</dbReference>
<dbReference type="Pfam" id="PF12849">
    <property type="entry name" value="PBP_like_2"/>
    <property type="match status" value="1"/>
</dbReference>
<reference evidence="6" key="1">
    <citation type="submission" date="2023-11" db="EMBL/GenBank/DDBJ databases">
        <title>Genome sequence of Cyanobacterium aponinum BCRC AL20115.</title>
        <authorList>
            <person name="Chang H.-Y."/>
            <person name="Lin K.-M."/>
            <person name="Hsueh H.-T."/>
            <person name="Chu H.-A."/>
            <person name="Kuo C.-H."/>
        </authorList>
    </citation>
    <scope>NUCLEOTIDE SEQUENCE</scope>
    <source>
        <strain evidence="6">AL20115</strain>
    </source>
</reference>
<dbReference type="PANTHER" id="PTHR42996">
    <property type="entry name" value="PHOSPHATE-BINDING PROTEIN PSTS"/>
    <property type="match status" value="1"/>
</dbReference>
<evidence type="ECO:0000256" key="2">
    <source>
        <dbReference type="ARBA" id="ARBA00022448"/>
    </source>
</evidence>
<feature type="domain" description="PBP" evidence="5">
    <location>
        <begin position="35"/>
        <end position="311"/>
    </location>
</feature>
<dbReference type="PROSITE" id="PS51318">
    <property type="entry name" value="TAT"/>
    <property type="match status" value="1"/>
</dbReference>